<dbReference type="EMBL" id="RBNJ01005220">
    <property type="protein sequence ID" value="RUS29392.1"/>
    <property type="molecule type" value="Genomic_DNA"/>
</dbReference>
<sequence>MACDCSTCNTLKKRKLIQLPDHSGKSSLILQLCQLGLAAVDRYFFNFSTRPSNFAMSPTGVYRDWLMTGRAYSTQKPPELHDHDDSAMFPAILWAFSFETNCQLLVSDSEEGQSYQFQWRPDNAESVAGRFLVLAYLWARPTNGKLIDLGNRDAEQRRRLENLPTLDETELMRRLVQVQLSGFRFLYNVEWEPARSGRTGKAELAFVSRTGVFAVVVVEQSDSSAGETAESRRRERRRELEQRARKLRENFVGQHLEAAAIVAFTCTCTDGAKLKVTPVGANDRVVACVVEKVEQKIDGGQWSRAAATATGGQMSNRNALPAVPAVLIASALVYGYLVRK</sequence>
<keyword evidence="1" id="KW-0812">Transmembrane</keyword>
<protein>
    <submittedName>
        <fullName evidence="2">Uncharacterized protein</fullName>
    </submittedName>
</protein>
<organism evidence="2 3">
    <name type="scientific">Jimgerdemannia flammicorona</name>
    <dbReference type="NCBI Taxonomy" id="994334"/>
    <lineage>
        <taxon>Eukaryota</taxon>
        <taxon>Fungi</taxon>
        <taxon>Fungi incertae sedis</taxon>
        <taxon>Mucoromycota</taxon>
        <taxon>Mucoromycotina</taxon>
        <taxon>Endogonomycetes</taxon>
        <taxon>Endogonales</taxon>
        <taxon>Endogonaceae</taxon>
        <taxon>Jimgerdemannia</taxon>
    </lineage>
</organism>
<dbReference type="AlphaFoldDB" id="A0A433QHX1"/>
<evidence type="ECO:0000313" key="3">
    <source>
        <dbReference type="Proteomes" id="UP000274822"/>
    </source>
</evidence>
<evidence type="ECO:0000313" key="2">
    <source>
        <dbReference type="EMBL" id="RUS29392.1"/>
    </source>
</evidence>
<evidence type="ECO:0000256" key="1">
    <source>
        <dbReference type="SAM" id="Phobius"/>
    </source>
</evidence>
<proteinExistence type="predicted"/>
<accession>A0A433QHX1</accession>
<dbReference type="Proteomes" id="UP000274822">
    <property type="component" value="Unassembled WGS sequence"/>
</dbReference>
<keyword evidence="3" id="KW-1185">Reference proteome</keyword>
<reference evidence="2 3" key="1">
    <citation type="journal article" date="2018" name="New Phytol.">
        <title>Phylogenomics of Endogonaceae and evolution of mycorrhizas within Mucoromycota.</title>
        <authorList>
            <person name="Chang Y."/>
            <person name="Desiro A."/>
            <person name="Na H."/>
            <person name="Sandor L."/>
            <person name="Lipzen A."/>
            <person name="Clum A."/>
            <person name="Barry K."/>
            <person name="Grigoriev I.V."/>
            <person name="Martin F.M."/>
            <person name="Stajich J.E."/>
            <person name="Smith M.E."/>
            <person name="Bonito G."/>
            <person name="Spatafora J.W."/>
        </authorList>
    </citation>
    <scope>NUCLEOTIDE SEQUENCE [LARGE SCALE GENOMIC DNA]</scope>
    <source>
        <strain evidence="2 3">AD002</strain>
    </source>
</reference>
<name>A0A433QHX1_9FUNG</name>
<keyword evidence="1" id="KW-0472">Membrane</keyword>
<comment type="caution">
    <text evidence="2">The sequence shown here is derived from an EMBL/GenBank/DDBJ whole genome shotgun (WGS) entry which is preliminary data.</text>
</comment>
<keyword evidence="1" id="KW-1133">Transmembrane helix</keyword>
<gene>
    <name evidence="2" type="ORF">BC938DRAFT_480717</name>
</gene>
<feature type="transmembrane region" description="Helical" evidence="1">
    <location>
        <begin position="319"/>
        <end position="338"/>
    </location>
</feature>